<dbReference type="PROSITE" id="PS50039">
    <property type="entry name" value="FORK_HEAD_3"/>
    <property type="match status" value="1"/>
</dbReference>
<dbReference type="GO" id="GO:0000978">
    <property type="term" value="F:RNA polymerase II cis-regulatory region sequence-specific DNA binding"/>
    <property type="evidence" value="ECO:0007669"/>
    <property type="project" value="TreeGrafter"/>
</dbReference>
<dbReference type="InterPro" id="IPR036390">
    <property type="entry name" value="WH_DNA-bd_sf"/>
</dbReference>
<dbReference type="Gene3D" id="1.10.10.10">
    <property type="entry name" value="Winged helix-like DNA-binding domain superfamily/Winged helix DNA-binding domain"/>
    <property type="match status" value="1"/>
</dbReference>
<feature type="domain" description="Fork-head" evidence="7">
    <location>
        <begin position="361"/>
        <end position="446"/>
    </location>
</feature>
<dbReference type="OrthoDB" id="5954824at2759"/>
<feature type="DNA-binding region" description="Fork-head" evidence="6">
    <location>
        <begin position="361"/>
        <end position="446"/>
    </location>
</feature>
<proteinExistence type="predicted"/>
<dbReference type="PRINTS" id="PR00053">
    <property type="entry name" value="FORKHEAD"/>
</dbReference>
<dbReference type="Pfam" id="PF00250">
    <property type="entry name" value="Forkhead"/>
    <property type="match status" value="1"/>
</dbReference>
<dbReference type="InterPro" id="IPR030456">
    <property type="entry name" value="TF_fork_head_CS_2"/>
</dbReference>
<evidence type="ECO:0000256" key="3">
    <source>
        <dbReference type="ARBA" id="ARBA00023125"/>
    </source>
</evidence>
<dbReference type="GO" id="GO:0005634">
    <property type="term" value="C:nucleus"/>
    <property type="evidence" value="ECO:0007669"/>
    <property type="project" value="UniProtKB-SubCell"/>
</dbReference>
<evidence type="ECO:0000313" key="9">
    <source>
        <dbReference type="Proteomes" id="UP000014978"/>
    </source>
</evidence>
<evidence type="ECO:0000256" key="1">
    <source>
        <dbReference type="ARBA" id="ARBA00004123"/>
    </source>
</evidence>
<evidence type="ECO:0000256" key="6">
    <source>
        <dbReference type="PROSITE-ProRule" id="PRU00089"/>
    </source>
</evidence>
<sequence length="446" mass="52858">MDPKMLSSHVKNIYGRMECNIDRNEYISDINNTNRHDYISDINNTNRNEYISDIKMLVRERVVDVEQKGRNDDNRCRKMFKYGGEDSCTLESKRLKMCNPEEKYVLGDEKEYEWYNDNVVFENKDEIGGMGECRYGLYSENGKFEKIDSRSDIDIKNDYIKVKQSNKEMRVNQEYYANSFKEKSHFFIQREDQNNYDKRILANENFCKISKNKKPYTHMKHLQLENRISFMGTPMDYYKNANHLETHPVYSDIRKEYNPEKNIFNEIEVTPTGSIPKEIGSKFIEITKNCKISNTQNTDPMNNFFTDHMDFDFLKKRNSPKRDIFDILDLSRYKIQTNIPVMDPKLIYCQETVGEECAYEKPQLSYAQLITQALKSSADNKMTLSQIYTYIKETYPYYMNTDPVWQNSIRHNLSLNKNFKKIPRPPNTPGKGGYWAIVSNSENKME</sequence>
<dbReference type="SMART" id="SM00339">
    <property type="entry name" value="FH"/>
    <property type="match status" value="1"/>
</dbReference>
<keyword evidence="4" id="KW-0804">Transcription</keyword>
<evidence type="ECO:0000256" key="5">
    <source>
        <dbReference type="ARBA" id="ARBA00023242"/>
    </source>
</evidence>
<dbReference type="PROSITE" id="PS00657">
    <property type="entry name" value="FORK_HEAD_1"/>
    <property type="match status" value="1"/>
</dbReference>
<dbReference type="GO" id="GO:0000981">
    <property type="term" value="F:DNA-binding transcription factor activity, RNA polymerase II-specific"/>
    <property type="evidence" value="ECO:0007669"/>
    <property type="project" value="TreeGrafter"/>
</dbReference>
<evidence type="ECO:0000256" key="4">
    <source>
        <dbReference type="ARBA" id="ARBA00023163"/>
    </source>
</evidence>
<keyword evidence="5 6" id="KW-0539">Nucleus</keyword>
<dbReference type="InterPro" id="IPR018122">
    <property type="entry name" value="TF_fork_head_CS_1"/>
</dbReference>
<evidence type="ECO:0000259" key="7">
    <source>
        <dbReference type="PROSITE" id="PS50039"/>
    </source>
</evidence>
<evidence type="ECO:0000256" key="2">
    <source>
        <dbReference type="ARBA" id="ARBA00023015"/>
    </source>
</evidence>
<comment type="subcellular location">
    <subcellularLocation>
        <location evidence="1 6">Nucleus</location>
    </subcellularLocation>
</comment>
<dbReference type="AlphaFoldDB" id="S7XJR3"/>
<accession>S7XJR3</accession>
<dbReference type="InterPro" id="IPR036388">
    <property type="entry name" value="WH-like_DNA-bd_sf"/>
</dbReference>
<dbReference type="PROSITE" id="PS00658">
    <property type="entry name" value="FORK_HEAD_2"/>
    <property type="match status" value="1"/>
</dbReference>
<dbReference type="InterPro" id="IPR001766">
    <property type="entry name" value="Fork_head_dom"/>
</dbReference>
<keyword evidence="3 6" id="KW-0238">DNA-binding</keyword>
<keyword evidence="2" id="KW-0805">Transcription regulation</keyword>
<reference evidence="9" key="1">
    <citation type="journal article" date="2013" name="PLoS Genet.">
        <title>The genome of Spraguea lophii and the basis of host-microsporidian interactions.</title>
        <authorList>
            <person name="Campbell S.E."/>
            <person name="Williams T.A."/>
            <person name="Yousuf A."/>
            <person name="Soanes D.M."/>
            <person name="Paszkiewicz K.H."/>
            <person name="Williams B.A.P."/>
        </authorList>
    </citation>
    <scope>NUCLEOTIDE SEQUENCE [LARGE SCALE GENOMIC DNA]</scope>
    <source>
        <strain evidence="9">42_110</strain>
    </source>
</reference>
<dbReference type="VEuPathDB" id="MicrosporidiaDB:SLOPH_371"/>
<dbReference type="SUPFAM" id="SSF46785">
    <property type="entry name" value="Winged helix' DNA-binding domain"/>
    <property type="match status" value="1"/>
</dbReference>
<dbReference type="CDD" id="cd00059">
    <property type="entry name" value="FH_FOX"/>
    <property type="match status" value="1"/>
</dbReference>
<gene>
    <name evidence="8" type="ORF">SLOPH_371</name>
</gene>
<dbReference type="PANTHER" id="PTHR45881:SF1">
    <property type="entry name" value="FORK HEAD PROTEIN HOMOLOG 2"/>
    <property type="match status" value="1"/>
</dbReference>
<dbReference type="Proteomes" id="UP000014978">
    <property type="component" value="Unassembled WGS sequence"/>
</dbReference>
<name>S7XJR3_SPRLO</name>
<dbReference type="EMBL" id="ATCN01000318">
    <property type="protein sequence ID" value="EPR79269.1"/>
    <property type="molecule type" value="Genomic_DNA"/>
</dbReference>
<dbReference type="HOGENOM" id="CLU_614193_0_0_1"/>
<dbReference type="PANTHER" id="PTHR45881">
    <property type="entry name" value="CHECKPOINT SUPPRESSOR 1-LIKE, ISOFORM A-RELATED"/>
    <property type="match status" value="1"/>
</dbReference>
<dbReference type="FunFam" id="1.10.10.10:FF:000135">
    <property type="entry name" value="forkhead box protein G1"/>
    <property type="match status" value="1"/>
</dbReference>
<evidence type="ECO:0000313" key="8">
    <source>
        <dbReference type="EMBL" id="EPR79269.1"/>
    </source>
</evidence>
<protein>
    <submittedName>
        <fullName evidence="8">Forkhead domain-containing protein</fullName>
    </submittedName>
</protein>
<dbReference type="InParanoid" id="S7XJR3"/>
<keyword evidence="9" id="KW-1185">Reference proteome</keyword>
<organism evidence="8 9">
    <name type="scientific">Spraguea lophii (strain 42_110)</name>
    <name type="common">Microsporidian parasite</name>
    <dbReference type="NCBI Taxonomy" id="1358809"/>
    <lineage>
        <taxon>Eukaryota</taxon>
        <taxon>Fungi</taxon>
        <taxon>Fungi incertae sedis</taxon>
        <taxon>Microsporidia</taxon>
        <taxon>Spragueidae</taxon>
        <taxon>Spraguea</taxon>
    </lineage>
</organism>
<dbReference type="STRING" id="1358809.S7XJR3"/>
<comment type="caution">
    <text evidence="8">The sequence shown here is derived from an EMBL/GenBank/DDBJ whole genome shotgun (WGS) entry which is preliminary data.</text>
</comment>